<evidence type="ECO:0000256" key="9">
    <source>
        <dbReference type="ARBA" id="ARBA00023004"/>
    </source>
</evidence>
<sequence>MRGIIMLEKINPDTLLRLKKWGYLACWMLFLPMVPFSALVGREQGTQNLWAWMILAVFFILVPVVDYLVGKDPVNPDEEKQVPELSQDKSYRSLPLLLAVAWLGLLFYAGHVFVSNDYSSAGMLGWIMSIGLLGGMIAINLGHELIHKDPKVENWMGGLLLSSVTYGGFKVEHVRGHHVHVSTPDDASSSRYNQSLYDFLPKAFVRNFKNAWKLEKQYLERKGKNNISIHNELIWWYGISFLFAVAFGVLWGWQGVLFFVGQSFFAALALEIVNYIEHYGLHRRQLQTGRYERVTPAHSWNSNFLVTNLVLFQLQRHSDHHAYAKRRYQVLRHYDESPQLPAGYSAMMLLAMVPPLWKAVMNPRVEAYYQGELDQLFREGPRINNIA</sequence>
<evidence type="ECO:0000313" key="15">
    <source>
        <dbReference type="Proteomes" id="UP000029443"/>
    </source>
</evidence>
<keyword evidence="10 14" id="KW-0503">Monooxygenase</keyword>
<evidence type="ECO:0000256" key="5">
    <source>
        <dbReference type="ARBA" id="ARBA00022692"/>
    </source>
</evidence>
<keyword evidence="8" id="KW-0560">Oxidoreductase</keyword>
<dbReference type="InterPro" id="IPR033885">
    <property type="entry name" value="AlkB/XylM"/>
</dbReference>
<protein>
    <submittedName>
        <fullName evidence="14">Alkane-1 monooxygenase</fullName>
    </submittedName>
</protein>
<name>A0ABR4WER8_9GAMM</name>
<feature type="domain" description="Fatty acid desaturase" evidence="13">
    <location>
        <begin position="124"/>
        <end position="346"/>
    </location>
</feature>
<feature type="transmembrane region" description="Helical" evidence="12">
    <location>
        <begin position="123"/>
        <end position="141"/>
    </location>
</feature>
<feature type="transmembrane region" description="Helical" evidence="12">
    <location>
        <begin position="21"/>
        <end position="38"/>
    </location>
</feature>
<proteinExistence type="inferred from homology"/>
<comment type="similarity">
    <text evidence="2">Belongs to the fatty acid desaturase type 1 family. AlkB subfamily.</text>
</comment>
<keyword evidence="4" id="KW-0997">Cell inner membrane</keyword>
<keyword evidence="9" id="KW-0408">Iron</keyword>
<dbReference type="CDD" id="cd03512">
    <property type="entry name" value="Alkane-hydroxylase"/>
    <property type="match status" value="1"/>
</dbReference>
<evidence type="ECO:0000259" key="13">
    <source>
        <dbReference type="Pfam" id="PF00487"/>
    </source>
</evidence>
<evidence type="ECO:0000256" key="4">
    <source>
        <dbReference type="ARBA" id="ARBA00022519"/>
    </source>
</evidence>
<keyword evidence="3" id="KW-1003">Cell membrane</keyword>
<dbReference type="Pfam" id="PF00487">
    <property type="entry name" value="FA_desaturase"/>
    <property type="match status" value="1"/>
</dbReference>
<evidence type="ECO:0000256" key="8">
    <source>
        <dbReference type="ARBA" id="ARBA00023002"/>
    </source>
</evidence>
<dbReference type="PANTHER" id="PTHR38674:SF1">
    <property type="entry name" value="ALKANE 1-MONOOXYGENASE 1"/>
    <property type="match status" value="1"/>
</dbReference>
<comment type="subcellular location">
    <subcellularLocation>
        <location evidence="1">Cell inner membrane</location>
        <topology evidence="1">Multi-pass membrane protein</topology>
    </subcellularLocation>
</comment>
<keyword evidence="15" id="KW-1185">Reference proteome</keyword>
<feature type="transmembrane region" description="Helical" evidence="12">
    <location>
        <begin position="50"/>
        <end position="70"/>
    </location>
</feature>
<dbReference type="EMBL" id="ARXU01000003">
    <property type="protein sequence ID" value="KGD61918.1"/>
    <property type="molecule type" value="Genomic_DNA"/>
</dbReference>
<evidence type="ECO:0000256" key="3">
    <source>
        <dbReference type="ARBA" id="ARBA00022475"/>
    </source>
</evidence>
<evidence type="ECO:0000256" key="11">
    <source>
        <dbReference type="ARBA" id="ARBA00023136"/>
    </source>
</evidence>
<evidence type="ECO:0000256" key="7">
    <source>
        <dbReference type="ARBA" id="ARBA00022989"/>
    </source>
</evidence>
<evidence type="ECO:0000256" key="6">
    <source>
        <dbReference type="ARBA" id="ARBA00022723"/>
    </source>
</evidence>
<feature type="transmembrane region" description="Helical" evidence="12">
    <location>
        <begin position="257"/>
        <end position="276"/>
    </location>
</feature>
<organism evidence="14 15">
    <name type="scientific">Alcanivorax jadensis T9</name>
    <dbReference type="NCBI Taxonomy" id="1177181"/>
    <lineage>
        <taxon>Bacteria</taxon>
        <taxon>Pseudomonadati</taxon>
        <taxon>Pseudomonadota</taxon>
        <taxon>Gammaproteobacteria</taxon>
        <taxon>Oceanospirillales</taxon>
        <taxon>Alcanivoracaceae</taxon>
        <taxon>Alcanivorax</taxon>
    </lineage>
</organism>
<keyword evidence="5 12" id="KW-0812">Transmembrane</keyword>
<keyword evidence="7 12" id="KW-1133">Transmembrane helix</keyword>
<reference evidence="14 15" key="1">
    <citation type="submission" date="2012-09" db="EMBL/GenBank/DDBJ databases">
        <title>Genome Sequence of alkane-degrading Bacterium Alcanivorax jadensis T9.</title>
        <authorList>
            <person name="Lai Q."/>
            <person name="Shao Z."/>
        </authorList>
    </citation>
    <scope>NUCLEOTIDE SEQUENCE [LARGE SCALE GENOMIC DNA]</scope>
    <source>
        <strain evidence="14 15">T9</strain>
    </source>
</reference>
<evidence type="ECO:0000256" key="2">
    <source>
        <dbReference type="ARBA" id="ARBA00010823"/>
    </source>
</evidence>
<feature type="transmembrane region" description="Helical" evidence="12">
    <location>
        <begin position="233"/>
        <end position="251"/>
    </location>
</feature>
<evidence type="ECO:0000313" key="14">
    <source>
        <dbReference type="EMBL" id="KGD61918.1"/>
    </source>
</evidence>
<keyword evidence="6" id="KW-0479">Metal-binding</keyword>
<evidence type="ECO:0000256" key="10">
    <source>
        <dbReference type="ARBA" id="ARBA00023033"/>
    </source>
</evidence>
<feature type="transmembrane region" description="Helical" evidence="12">
    <location>
        <begin position="91"/>
        <end position="111"/>
    </location>
</feature>
<evidence type="ECO:0000256" key="1">
    <source>
        <dbReference type="ARBA" id="ARBA00004429"/>
    </source>
</evidence>
<dbReference type="PANTHER" id="PTHR38674">
    <property type="entry name" value="ALKANE 1-MONOOXYGENASE 1"/>
    <property type="match status" value="1"/>
</dbReference>
<keyword evidence="11 12" id="KW-0472">Membrane</keyword>
<comment type="caution">
    <text evidence="14">The sequence shown here is derived from an EMBL/GenBank/DDBJ whole genome shotgun (WGS) entry which is preliminary data.</text>
</comment>
<gene>
    <name evidence="14" type="ORF">T9A_01127</name>
</gene>
<evidence type="ECO:0000256" key="12">
    <source>
        <dbReference type="SAM" id="Phobius"/>
    </source>
</evidence>
<dbReference type="GO" id="GO:0004497">
    <property type="term" value="F:monooxygenase activity"/>
    <property type="evidence" value="ECO:0007669"/>
    <property type="project" value="UniProtKB-KW"/>
</dbReference>
<accession>A0ABR4WER8</accession>
<dbReference type="InterPro" id="IPR005804">
    <property type="entry name" value="FA_desaturase_dom"/>
</dbReference>
<dbReference type="Proteomes" id="UP000029443">
    <property type="component" value="Unassembled WGS sequence"/>
</dbReference>